<gene>
    <name evidence="5" type="ORF">EVAR_9206_1</name>
</gene>
<evidence type="ECO:0000313" key="6">
    <source>
        <dbReference type="Proteomes" id="UP000299102"/>
    </source>
</evidence>
<accession>A0A4C1WQB3</accession>
<evidence type="ECO:0000259" key="4">
    <source>
        <dbReference type="Pfam" id="PF04500"/>
    </source>
</evidence>
<keyword evidence="2" id="KW-0863">Zinc-finger</keyword>
<evidence type="ECO:0000256" key="1">
    <source>
        <dbReference type="ARBA" id="ARBA00022723"/>
    </source>
</evidence>
<protein>
    <recommendedName>
        <fullName evidence="4">FLYWCH-type domain-containing protein</fullName>
    </recommendedName>
</protein>
<dbReference type="Pfam" id="PF04500">
    <property type="entry name" value="FLYWCH"/>
    <property type="match status" value="3"/>
</dbReference>
<proteinExistence type="predicted"/>
<feature type="domain" description="FLYWCH-type" evidence="4">
    <location>
        <begin position="60"/>
        <end position="118"/>
    </location>
</feature>
<dbReference type="Proteomes" id="UP000299102">
    <property type="component" value="Unassembled WGS sequence"/>
</dbReference>
<keyword evidence="6" id="KW-1185">Reference proteome</keyword>
<evidence type="ECO:0000256" key="3">
    <source>
        <dbReference type="ARBA" id="ARBA00022833"/>
    </source>
</evidence>
<organism evidence="5 6">
    <name type="scientific">Eumeta variegata</name>
    <name type="common">Bagworm moth</name>
    <name type="synonym">Eumeta japonica</name>
    <dbReference type="NCBI Taxonomy" id="151549"/>
    <lineage>
        <taxon>Eukaryota</taxon>
        <taxon>Metazoa</taxon>
        <taxon>Ecdysozoa</taxon>
        <taxon>Arthropoda</taxon>
        <taxon>Hexapoda</taxon>
        <taxon>Insecta</taxon>
        <taxon>Pterygota</taxon>
        <taxon>Neoptera</taxon>
        <taxon>Endopterygota</taxon>
        <taxon>Lepidoptera</taxon>
        <taxon>Glossata</taxon>
        <taxon>Ditrysia</taxon>
        <taxon>Tineoidea</taxon>
        <taxon>Psychidae</taxon>
        <taxon>Oiketicinae</taxon>
        <taxon>Eumeta</taxon>
    </lineage>
</organism>
<reference evidence="5 6" key="1">
    <citation type="journal article" date="2019" name="Commun. Biol.">
        <title>The bagworm genome reveals a unique fibroin gene that provides high tensile strength.</title>
        <authorList>
            <person name="Kono N."/>
            <person name="Nakamura H."/>
            <person name="Ohtoshi R."/>
            <person name="Tomita M."/>
            <person name="Numata K."/>
            <person name="Arakawa K."/>
        </authorList>
    </citation>
    <scope>NUCLEOTIDE SEQUENCE [LARGE SCALE GENOMIC DNA]</scope>
</reference>
<keyword evidence="3" id="KW-0862">Zinc</keyword>
<dbReference type="AlphaFoldDB" id="A0A4C1WQB3"/>
<keyword evidence="1" id="KW-0479">Metal-binding</keyword>
<dbReference type="GO" id="GO:0008270">
    <property type="term" value="F:zinc ion binding"/>
    <property type="evidence" value="ECO:0007669"/>
    <property type="project" value="UniProtKB-KW"/>
</dbReference>
<dbReference type="OrthoDB" id="7437230at2759"/>
<evidence type="ECO:0000256" key="2">
    <source>
        <dbReference type="ARBA" id="ARBA00022771"/>
    </source>
</evidence>
<sequence>MNRYTYKRAVISTNGVTLWYCSSRSNGCLAAVKSSGEEFRECGGLHNHNPPCYHLKAILIPTNKKHPLLMYERYTFKYQIKLASGKIIWYCSQRLKGCKATMSSINGTYLKPDVRHNHDPPNYYQSSKGTWLKLISERGKKHLIVDGYSFICRSYCLNHIKKNWKCASHAGCTAKVHTVDGEIVNVNNVHNHPSLATGQYDLDVANYAFNIYHYNHIHLGHIVNVVSTDVHPIESDDDVIEVMRDEAPIVILSDDEEMNILPPNEYYLEHGSNTAQNASDDQFDVFTDPLKIPMYVENICENNLVLNDTPPNFIPTNKDKAISDYVESSNLKATCCIPTNVQTPPTGEEPQTTLEENKLTVESTKSSDIGKFSLSSDTMISTNYQPLDSTPALKIADKSSDNKEEEKIEADNKIEKSPILIELEKPTATCNVETSSSNDKLTNFDGINEKCSIGNYFTSSANSQPLEEGVSLLIERNGRRVLFIGRHRYLKHYDGPGGRTRWRCCRSFSRCRAIAFTVENRLIKLTDVHNH</sequence>
<comment type="caution">
    <text evidence="5">The sequence shown here is derived from an EMBL/GenBank/DDBJ whole genome shotgun (WGS) entry which is preliminary data.</text>
</comment>
<evidence type="ECO:0000313" key="5">
    <source>
        <dbReference type="EMBL" id="GBP52294.1"/>
    </source>
</evidence>
<feature type="domain" description="FLYWCH-type" evidence="4">
    <location>
        <begin position="474"/>
        <end position="531"/>
    </location>
</feature>
<dbReference type="EMBL" id="BGZK01000599">
    <property type="protein sequence ID" value="GBP52294.1"/>
    <property type="molecule type" value="Genomic_DNA"/>
</dbReference>
<name>A0A4C1WQB3_EUMVA</name>
<dbReference type="Gene3D" id="2.20.25.240">
    <property type="match status" value="4"/>
</dbReference>
<dbReference type="InterPro" id="IPR007588">
    <property type="entry name" value="Znf_FLYWCH"/>
</dbReference>
<feature type="domain" description="FLYWCH-type" evidence="4">
    <location>
        <begin position="135"/>
        <end position="192"/>
    </location>
</feature>